<feature type="domain" description="PEP-utilising enzyme mobile" evidence="17">
    <location>
        <begin position="395"/>
        <end position="464"/>
    </location>
</feature>
<accession>A0A285V6P9</accession>
<dbReference type="PIRSF" id="PIRSF000854">
    <property type="entry name" value="PEP_synthase"/>
    <property type="match status" value="1"/>
</dbReference>
<dbReference type="GO" id="GO:0046872">
    <property type="term" value="F:metal ion binding"/>
    <property type="evidence" value="ECO:0007669"/>
    <property type="project" value="UniProtKB-KW"/>
</dbReference>
<dbReference type="SUPFAM" id="SSF51621">
    <property type="entry name" value="Phosphoenolpyruvate/pyruvate domain"/>
    <property type="match status" value="1"/>
</dbReference>
<dbReference type="SUPFAM" id="SSF56059">
    <property type="entry name" value="Glutathione synthetase ATP-binding domain-like"/>
    <property type="match status" value="1"/>
</dbReference>
<proteinExistence type="inferred from homology"/>
<keyword evidence="20" id="KW-0670">Pyruvate</keyword>
<evidence type="ECO:0000256" key="6">
    <source>
        <dbReference type="ARBA" id="ARBA00021623"/>
    </source>
</evidence>
<evidence type="ECO:0000256" key="2">
    <source>
        <dbReference type="ARBA" id="ARBA00002988"/>
    </source>
</evidence>
<dbReference type="Pfam" id="PF02896">
    <property type="entry name" value="PEP-utilizers_C"/>
    <property type="match status" value="1"/>
</dbReference>
<sequence>MTDTTTSSSQPPSPRPPTHDAPTTTASELVARLDALRSADVDRAGGKGANLGEMVGAGFPVPGGFVVLAASFRRALVATRAAVVDLNDAALEAARERASGATEDLLAAACSRLQASIREAGMPEEVARGIRDEYARLGPDASVAVRSSAVGEDSADTSYAGMNATFTNVRGAEALLDAVMECWASAFTPRVVAYRAEHGSSDLPDIAVVVQLMAPADKAGVAFTADPVTGRRDRLMVEAAWGQGEVVVSGRTEPDTYVLDADGPRLLEVHRGAQSAKIVAAPGGGDRVLPVGEGEAGPVLSREEAERIAALVLRVQEHYGCPQDVEWVLTEGVLSLVQTRPITTLAPAESSAPAGSGLAGEQSEPLLHGLAASPGQATGRVRILLSPADGVQLVDGEVLVAPLTNPDWMPAVRRAAALITDTGGVTCHAAIVARELGVPAVVGTRSGTRTLTDGDVVTVDGNTGRIWAGQHGGTAPAPRASATTAPAAASPAVVELTGTGVHVNLADAAQATAVAELPVDGVGLLRAELLLTRALRGQHPSALIAAGESERVVADLAASIGAIAGAFAPRPVTYRTADLRSNEFRGLTGGQEYEPVEDNPMIGYRGCYRYVHDPSFFNLELAALARVREEFPGVALMIPFVRTKWELEACLTLVDASPLGRQRGLRRWVMAEVPSVAYWLPEYIGLGVDGVSIGSNDLTQLVLGVDRDSADLAELFDEADPAVLAVIDSVIATARRMGIPSSLCGQAPSRRPAFVEHLVRAGITSVSVEPAAVPATRHALAAAERRVLLEAAHGAASGSGDGRPAWSR</sequence>
<keyword evidence="11 15" id="KW-0067">ATP-binding</keyword>
<keyword evidence="9 15" id="KW-0547">Nucleotide-binding</keyword>
<evidence type="ECO:0000256" key="8">
    <source>
        <dbReference type="ARBA" id="ARBA00022723"/>
    </source>
</evidence>
<evidence type="ECO:0000256" key="3">
    <source>
        <dbReference type="ARBA" id="ARBA00004742"/>
    </source>
</evidence>
<dbReference type="OrthoDB" id="9765468at2"/>
<keyword evidence="8 15" id="KW-0479">Metal-binding</keyword>
<dbReference type="InterPro" id="IPR000121">
    <property type="entry name" value="PEP_util_C"/>
</dbReference>
<dbReference type="NCBIfam" id="NF005057">
    <property type="entry name" value="PRK06464.1"/>
    <property type="match status" value="1"/>
</dbReference>
<dbReference type="InterPro" id="IPR008279">
    <property type="entry name" value="PEP-util_enz_mobile_dom"/>
</dbReference>
<evidence type="ECO:0000259" key="17">
    <source>
        <dbReference type="Pfam" id="PF00391"/>
    </source>
</evidence>
<evidence type="ECO:0000256" key="5">
    <source>
        <dbReference type="ARBA" id="ARBA00011996"/>
    </source>
</evidence>
<dbReference type="Gene3D" id="3.30.1490.20">
    <property type="entry name" value="ATP-grasp fold, A domain"/>
    <property type="match status" value="1"/>
</dbReference>
<dbReference type="InterPro" id="IPR002192">
    <property type="entry name" value="PPDK_AMP/ATP-bd"/>
</dbReference>
<evidence type="ECO:0000256" key="10">
    <source>
        <dbReference type="ARBA" id="ARBA00022777"/>
    </source>
</evidence>
<comment type="pathway">
    <text evidence="3 15">Carbohydrate biosynthesis; gluconeogenesis.</text>
</comment>
<dbReference type="UniPathway" id="UPA00138"/>
<dbReference type="AlphaFoldDB" id="A0A285V6P9"/>
<evidence type="ECO:0000256" key="16">
    <source>
        <dbReference type="SAM" id="MobiDB-lite"/>
    </source>
</evidence>
<evidence type="ECO:0000256" key="7">
    <source>
        <dbReference type="ARBA" id="ARBA00022679"/>
    </source>
</evidence>
<evidence type="ECO:0000256" key="1">
    <source>
        <dbReference type="ARBA" id="ARBA00001946"/>
    </source>
</evidence>
<dbReference type="EMBL" id="OBQI01000003">
    <property type="protein sequence ID" value="SOC49607.1"/>
    <property type="molecule type" value="Genomic_DNA"/>
</dbReference>
<evidence type="ECO:0000256" key="12">
    <source>
        <dbReference type="ARBA" id="ARBA00022842"/>
    </source>
</evidence>
<feature type="domain" description="Pyruvate phosphate dikinase AMP/ATP-binding" evidence="18">
    <location>
        <begin position="42"/>
        <end position="350"/>
    </location>
</feature>
<evidence type="ECO:0000259" key="19">
    <source>
        <dbReference type="Pfam" id="PF02896"/>
    </source>
</evidence>
<dbReference type="InterPro" id="IPR015813">
    <property type="entry name" value="Pyrv/PenolPyrv_kinase-like_dom"/>
</dbReference>
<dbReference type="PANTHER" id="PTHR43030:SF1">
    <property type="entry name" value="PHOSPHOENOLPYRUVATE SYNTHASE"/>
    <property type="match status" value="1"/>
</dbReference>
<dbReference type="Proteomes" id="UP000219435">
    <property type="component" value="Unassembled WGS sequence"/>
</dbReference>
<evidence type="ECO:0000313" key="20">
    <source>
        <dbReference type="EMBL" id="SOC49607.1"/>
    </source>
</evidence>
<dbReference type="InterPro" id="IPR013815">
    <property type="entry name" value="ATP_grasp_subdomain_1"/>
</dbReference>
<dbReference type="GO" id="GO:0005524">
    <property type="term" value="F:ATP binding"/>
    <property type="evidence" value="ECO:0007669"/>
    <property type="project" value="UniProtKB-KW"/>
</dbReference>
<keyword evidence="10 15" id="KW-0418">Kinase</keyword>
<dbReference type="InterPro" id="IPR006319">
    <property type="entry name" value="PEP_synth"/>
</dbReference>
<comment type="catalytic activity">
    <reaction evidence="14 15">
        <text>pyruvate + ATP + H2O = phosphoenolpyruvate + AMP + phosphate + 2 H(+)</text>
        <dbReference type="Rhea" id="RHEA:11364"/>
        <dbReference type="ChEBI" id="CHEBI:15361"/>
        <dbReference type="ChEBI" id="CHEBI:15377"/>
        <dbReference type="ChEBI" id="CHEBI:15378"/>
        <dbReference type="ChEBI" id="CHEBI:30616"/>
        <dbReference type="ChEBI" id="CHEBI:43474"/>
        <dbReference type="ChEBI" id="CHEBI:58702"/>
        <dbReference type="ChEBI" id="CHEBI:456215"/>
        <dbReference type="EC" id="2.7.9.2"/>
    </reaction>
</comment>
<dbReference type="PANTHER" id="PTHR43030">
    <property type="entry name" value="PHOSPHOENOLPYRUVATE SYNTHASE"/>
    <property type="match status" value="1"/>
</dbReference>
<dbReference type="EC" id="2.7.9.2" evidence="5 15"/>
<feature type="compositionally biased region" description="Low complexity" evidence="16">
    <location>
        <begin position="1"/>
        <end position="10"/>
    </location>
</feature>
<dbReference type="PROSITE" id="PS00742">
    <property type="entry name" value="PEP_ENZYMES_2"/>
    <property type="match status" value="1"/>
</dbReference>
<gene>
    <name evidence="20" type="ORF">SAMN05660748_2335</name>
</gene>
<dbReference type="SUPFAM" id="SSF52009">
    <property type="entry name" value="Phosphohistidine domain"/>
    <property type="match status" value="1"/>
</dbReference>
<dbReference type="Pfam" id="PF01326">
    <property type="entry name" value="PPDK_N"/>
    <property type="match status" value="1"/>
</dbReference>
<evidence type="ECO:0000313" key="21">
    <source>
        <dbReference type="Proteomes" id="UP000219435"/>
    </source>
</evidence>
<organism evidence="20 21">
    <name type="scientific">Blastococcus aggregatus</name>
    <dbReference type="NCBI Taxonomy" id="38502"/>
    <lineage>
        <taxon>Bacteria</taxon>
        <taxon>Bacillati</taxon>
        <taxon>Actinomycetota</taxon>
        <taxon>Actinomycetes</taxon>
        <taxon>Geodermatophilales</taxon>
        <taxon>Geodermatophilaceae</taxon>
        <taxon>Blastococcus</taxon>
    </lineage>
</organism>
<evidence type="ECO:0000256" key="11">
    <source>
        <dbReference type="ARBA" id="ARBA00022840"/>
    </source>
</evidence>
<dbReference type="Pfam" id="PF00391">
    <property type="entry name" value="PEP-utilizers"/>
    <property type="match status" value="1"/>
</dbReference>
<feature type="domain" description="PEP-utilising enzyme C-terminal" evidence="19">
    <location>
        <begin position="494"/>
        <end position="784"/>
    </location>
</feature>
<reference evidence="21" key="1">
    <citation type="submission" date="2017-08" db="EMBL/GenBank/DDBJ databases">
        <authorList>
            <person name="Varghese N."/>
            <person name="Submissions S."/>
        </authorList>
    </citation>
    <scope>NUCLEOTIDE SEQUENCE [LARGE SCALE GENOMIC DNA]</scope>
    <source>
        <strain evidence="21">DSM 4725</strain>
    </source>
</reference>
<dbReference type="InterPro" id="IPR018274">
    <property type="entry name" value="PEP_util_AS"/>
</dbReference>
<keyword evidence="21" id="KW-1185">Reference proteome</keyword>
<dbReference type="GO" id="GO:0006094">
    <property type="term" value="P:gluconeogenesis"/>
    <property type="evidence" value="ECO:0007669"/>
    <property type="project" value="UniProtKB-UniPathway"/>
</dbReference>
<dbReference type="InterPro" id="IPR036637">
    <property type="entry name" value="Phosphohistidine_dom_sf"/>
</dbReference>
<protein>
    <recommendedName>
        <fullName evidence="6 15">Phosphoenolpyruvate synthase</fullName>
        <shortName evidence="15">PEP synthase</shortName>
        <ecNumber evidence="5 15">2.7.9.2</ecNumber>
    </recommendedName>
    <alternativeName>
        <fullName evidence="13 15">Pyruvate, water dikinase</fullName>
    </alternativeName>
</protein>
<keyword evidence="12 15" id="KW-0460">Magnesium</keyword>
<feature type="region of interest" description="Disordered" evidence="16">
    <location>
        <begin position="1"/>
        <end position="23"/>
    </location>
</feature>
<dbReference type="Gene3D" id="3.20.20.60">
    <property type="entry name" value="Phosphoenolpyruvate-binding domains"/>
    <property type="match status" value="1"/>
</dbReference>
<dbReference type="Gene3D" id="3.50.30.10">
    <property type="entry name" value="Phosphohistidine domain"/>
    <property type="match status" value="1"/>
</dbReference>
<evidence type="ECO:0000256" key="9">
    <source>
        <dbReference type="ARBA" id="ARBA00022741"/>
    </source>
</evidence>
<dbReference type="Gene3D" id="3.30.470.20">
    <property type="entry name" value="ATP-grasp fold, B domain"/>
    <property type="match status" value="1"/>
</dbReference>
<evidence type="ECO:0000256" key="13">
    <source>
        <dbReference type="ARBA" id="ARBA00033470"/>
    </source>
</evidence>
<keyword evidence="7 15" id="KW-0808">Transferase</keyword>
<dbReference type="InterPro" id="IPR023151">
    <property type="entry name" value="PEP_util_CS"/>
</dbReference>
<comment type="similarity">
    <text evidence="4 15">Belongs to the PEP-utilizing enzyme family.</text>
</comment>
<dbReference type="PROSITE" id="PS00370">
    <property type="entry name" value="PEP_ENZYMES_PHOS_SITE"/>
    <property type="match status" value="1"/>
</dbReference>
<evidence type="ECO:0000256" key="4">
    <source>
        <dbReference type="ARBA" id="ARBA00007837"/>
    </source>
</evidence>
<evidence type="ECO:0000259" key="18">
    <source>
        <dbReference type="Pfam" id="PF01326"/>
    </source>
</evidence>
<comment type="function">
    <text evidence="2 15">Catalyzes the phosphorylation of pyruvate to phosphoenolpyruvate.</text>
</comment>
<comment type="cofactor">
    <cofactor evidence="1 15">
        <name>Mg(2+)</name>
        <dbReference type="ChEBI" id="CHEBI:18420"/>
    </cofactor>
</comment>
<dbReference type="InterPro" id="IPR040442">
    <property type="entry name" value="Pyrv_kinase-like_dom_sf"/>
</dbReference>
<evidence type="ECO:0000256" key="14">
    <source>
        <dbReference type="ARBA" id="ARBA00047700"/>
    </source>
</evidence>
<evidence type="ECO:0000256" key="15">
    <source>
        <dbReference type="PIRNR" id="PIRNR000854"/>
    </source>
</evidence>
<dbReference type="GO" id="GO:0008986">
    <property type="term" value="F:pyruvate, water dikinase activity"/>
    <property type="evidence" value="ECO:0007669"/>
    <property type="project" value="UniProtKB-EC"/>
</dbReference>
<name>A0A285V6P9_9ACTN</name>